<evidence type="ECO:0000313" key="2">
    <source>
        <dbReference type="Proteomes" id="UP000304953"/>
    </source>
</evidence>
<protein>
    <submittedName>
        <fullName evidence="1">Uncharacterized protein</fullName>
    </submittedName>
</protein>
<gene>
    <name evidence="1" type="ORF">E5329_10335</name>
</gene>
<sequence>MPDRNRNKMPFYMAYPMQNVFLEEMEYERDMQKLKDLYPKEVKSIQALVEEECDKMEYEGSLMFDEYPDKLMLRQIVNRIYDGATGGQMNIQSVQGFEASPYEAEQYEPKQYQPGQYGQEQYEAGYSEETGEMAEELPKEESGLSAEEIPLAGNMVEQRRPQGPGWGPPPPPKPGWGPPPPGPGWGPPPGSPPQGNGLQNLIEVLLFNEMYQRRCRHKRCRRWW</sequence>
<dbReference type="Proteomes" id="UP000304953">
    <property type="component" value="Unassembled WGS sequence"/>
</dbReference>
<keyword evidence="2" id="KW-1185">Reference proteome</keyword>
<organism evidence="1 2">
    <name type="scientific">Petralouisia muris</name>
    <dbReference type="NCBI Taxonomy" id="3032872"/>
    <lineage>
        <taxon>Bacteria</taxon>
        <taxon>Bacillati</taxon>
        <taxon>Bacillota</taxon>
        <taxon>Clostridia</taxon>
        <taxon>Lachnospirales</taxon>
        <taxon>Lachnospiraceae</taxon>
        <taxon>Petralouisia</taxon>
    </lineage>
</organism>
<reference evidence="1" key="1">
    <citation type="submission" date="2019-04" db="EMBL/GenBank/DDBJ databases">
        <title>Microbes associate with the intestines of laboratory mice.</title>
        <authorList>
            <person name="Navarre W."/>
            <person name="Wong E."/>
            <person name="Huang K."/>
            <person name="Tropini C."/>
            <person name="Ng K."/>
            <person name="Yu B."/>
        </authorList>
    </citation>
    <scope>NUCLEOTIDE SEQUENCE</scope>
    <source>
        <strain evidence="1">NM01_1-7b</strain>
    </source>
</reference>
<name>A0AC61RXP2_9FIRM</name>
<evidence type="ECO:0000313" key="1">
    <source>
        <dbReference type="EMBL" id="TGY96332.1"/>
    </source>
</evidence>
<proteinExistence type="predicted"/>
<dbReference type="EMBL" id="SRYA01000018">
    <property type="protein sequence ID" value="TGY96332.1"/>
    <property type="molecule type" value="Genomic_DNA"/>
</dbReference>
<comment type="caution">
    <text evidence="1">The sequence shown here is derived from an EMBL/GenBank/DDBJ whole genome shotgun (WGS) entry which is preliminary data.</text>
</comment>
<accession>A0AC61RXP2</accession>